<dbReference type="InterPro" id="IPR022551">
    <property type="entry name" value="BrxC"/>
</dbReference>
<name>A0A923TAE7_9BACT</name>
<evidence type="ECO:0000313" key="2">
    <source>
        <dbReference type="Proteomes" id="UP000650081"/>
    </source>
</evidence>
<organism evidence="1 2">
    <name type="scientific">Neolewinella lacunae</name>
    <dbReference type="NCBI Taxonomy" id="1517758"/>
    <lineage>
        <taxon>Bacteria</taxon>
        <taxon>Pseudomonadati</taxon>
        <taxon>Bacteroidota</taxon>
        <taxon>Saprospiria</taxon>
        <taxon>Saprospirales</taxon>
        <taxon>Lewinellaceae</taxon>
        <taxon>Neolewinella</taxon>
    </lineage>
</organism>
<reference evidence="1" key="1">
    <citation type="submission" date="2020-08" db="EMBL/GenBank/DDBJ databases">
        <title>Lewinella bacteria from marine environments.</title>
        <authorList>
            <person name="Zhong Y."/>
        </authorList>
    </citation>
    <scope>NUCLEOTIDE SEQUENCE</scope>
    <source>
        <strain evidence="1">KCTC 42187</strain>
    </source>
</reference>
<proteinExistence type="predicted"/>
<gene>
    <name evidence="1" type="ORF">H9S92_18100</name>
</gene>
<comment type="caution">
    <text evidence="1">The sequence shown here is derived from an EMBL/GenBank/DDBJ whole genome shotgun (WGS) entry which is preliminary data.</text>
</comment>
<dbReference type="AlphaFoldDB" id="A0A923TAE7"/>
<dbReference type="RefSeq" id="WP_187468108.1">
    <property type="nucleotide sequence ID" value="NZ_JACSIT010000149.1"/>
</dbReference>
<dbReference type="Gene3D" id="3.40.30.10">
    <property type="entry name" value="Glutaredoxin"/>
    <property type="match status" value="1"/>
</dbReference>
<keyword evidence="2" id="KW-1185">Reference proteome</keyword>
<sequence>MFHIMHNTADFDAALAASHEQAIVLFKHSASCPFSAVAQLEVAHAKDALEVYGIVVQYTEALKIEIAERLGIAHRSPQAIIIHKGEAKAEYWRSQIKEKQLKEAIRALG</sequence>
<accession>A0A923TAE7</accession>
<dbReference type="Proteomes" id="UP000650081">
    <property type="component" value="Unassembled WGS sequence"/>
</dbReference>
<dbReference type="EMBL" id="JACSIT010000149">
    <property type="protein sequence ID" value="MBC6996088.1"/>
    <property type="molecule type" value="Genomic_DNA"/>
</dbReference>
<dbReference type="Pfam" id="PF11009">
    <property type="entry name" value="BrxC"/>
    <property type="match status" value="1"/>
</dbReference>
<evidence type="ECO:0000313" key="1">
    <source>
        <dbReference type="EMBL" id="MBC6996088.1"/>
    </source>
</evidence>
<protein>
    <submittedName>
        <fullName evidence="1">DUF2847 family protein</fullName>
    </submittedName>
</protein>